<proteinExistence type="predicted"/>
<name>A0AAV3TZB4_9ALTE</name>
<protein>
    <recommendedName>
        <fullName evidence="3">DUF3081 domain-containing protein</fullName>
    </recommendedName>
</protein>
<dbReference type="Pfam" id="PF11280">
    <property type="entry name" value="DUF3081"/>
    <property type="match status" value="1"/>
</dbReference>
<keyword evidence="2" id="KW-1185">Reference proteome</keyword>
<organism evidence="1 2">
    <name type="scientific">Halioxenophilus aromaticivorans</name>
    <dbReference type="NCBI Taxonomy" id="1306992"/>
    <lineage>
        <taxon>Bacteria</taxon>
        <taxon>Pseudomonadati</taxon>
        <taxon>Pseudomonadota</taxon>
        <taxon>Gammaproteobacteria</taxon>
        <taxon>Alteromonadales</taxon>
        <taxon>Alteromonadaceae</taxon>
        <taxon>Halioxenophilus</taxon>
    </lineage>
</organism>
<reference evidence="2" key="1">
    <citation type="journal article" date="2019" name="Int. J. Syst. Evol. Microbiol.">
        <title>The Global Catalogue of Microorganisms (GCM) 10K type strain sequencing project: providing services to taxonomists for standard genome sequencing and annotation.</title>
        <authorList>
            <consortium name="The Broad Institute Genomics Platform"/>
            <consortium name="The Broad Institute Genome Sequencing Center for Infectious Disease"/>
            <person name="Wu L."/>
            <person name="Ma J."/>
        </authorList>
    </citation>
    <scope>NUCLEOTIDE SEQUENCE [LARGE SCALE GENOMIC DNA]</scope>
    <source>
        <strain evidence="2">JCM 19134</strain>
    </source>
</reference>
<dbReference type="Proteomes" id="UP001409585">
    <property type="component" value="Unassembled WGS sequence"/>
</dbReference>
<dbReference type="EMBL" id="BAABLX010000007">
    <property type="protein sequence ID" value="GAA4935672.1"/>
    <property type="molecule type" value="Genomic_DNA"/>
</dbReference>
<dbReference type="InterPro" id="IPR018247">
    <property type="entry name" value="EF_Hand_1_Ca_BS"/>
</dbReference>
<gene>
    <name evidence="1" type="ORF">GCM10025791_11540</name>
</gene>
<comment type="caution">
    <text evidence="1">The sequence shown here is derived from an EMBL/GenBank/DDBJ whole genome shotgun (WGS) entry which is preliminary data.</text>
</comment>
<sequence length="90" mass="9844">MDNSDDHKLTAKELLQAFNEIQSRGKQEADTYTLGQLTGVVSHDGYTVTIKDEMVDATVGFHNTVNVNTNSKQALNQFIEKITSLNAAAS</sequence>
<accession>A0AAV3TZB4</accession>
<dbReference type="RefSeq" id="WP_345418444.1">
    <property type="nucleotide sequence ID" value="NZ_AP031496.1"/>
</dbReference>
<evidence type="ECO:0008006" key="3">
    <source>
        <dbReference type="Google" id="ProtNLM"/>
    </source>
</evidence>
<dbReference type="InterPro" id="IPR021432">
    <property type="entry name" value="DUF3081"/>
</dbReference>
<dbReference type="PROSITE" id="PS00018">
    <property type="entry name" value="EF_HAND_1"/>
    <property type="match status" value="1"/>
</dbReference>
<evidence type="ECO:0000313" key="1">
    <source>
        <dbReference type="EMBL" id="GAA4935672.1"/>
    </source>
</evidence>
<evidence type="ECO:0000313" key="2">
    <source>
        <dbReference type="Proteomes" id="UP001409585"/>
    </source>
</evidence>
<dbReference type="AlphaFoldDB" id="A0AAV3TZB4"/>